<feature type="transmembrane region" description="Helical" evidence="1">
    <location>
        <begin position="12"/>
        <end position="32"/>
    </location>
</feature>
<feature type="transmembrane region" description="Helical" evidence="1">
    <location>
        <begin position="82"/>
        <end position="108"/>
    </location>
</feature>
<name>A0A167VDE4_9AGAM</name>
<reference evidence="2 3" key="1">
    <citation type="journal article" date="2016" name="Mol. Biol. Evol.">
        <title>Comparative Genomics of Early-Diverging Mushroom-Forming Fungi Provides Insights into the Origins of Lignocellulose Decay Capabilities.</title>
        <authorList>
            <person name="Nagy L.G."/>
            <person name="Riley R."/>
            <person name="Tritt A."/>
            <person name="Adam C."/>
            <person name="Daum C."/>
            <person name="Floudas D."/>
            <person name="Sun H."/>
            <person name="Yadav J.S."/>
            <person name="Pangilinan J."/>
            <person name="Larsson K.H."/>
            <person name="Matsuura K."/>
            <person name="Barry K."/>
            <person name="Labutti K."/>
            <person name="Kuo R."/>
            <person name="Ohm R.A."/>
            <person name="Bhattacharya S.S."/>
            <person name="Shirouzu T."/>
            <person name="Yoshinaga Y."/>
            <person name="Martin F.M."/>
            <person name="Grigoriev I.V."/>
            <person name="Hibbett D.S."/>
        </authorList>
    </citation>
    <scope>NUCLEOTIDE SEQUENCE [LARGE SCALE GENOMIC DNA]</scope>
    <source>
        <strain evidence="2 3">CBS 109695</strain>
    </source>
</reference>
<dbReference type="OrthoDB" id="3227921at2759"/>
<keyword evidence="3" id="KW-1185">Reference proteome</keyword>
<gene>
    <name evidence="2" type="ORF">FIBSPDRAFT_1054400</name>
</gene>
<organism evidence="2 3">
    <name type="scientific">Athelia psychrophila</name>
    <dbReference type="NCBI Taxonomy" id="1759441"/>
    <lineage>
        <taxon>Eukaryota</taxon>
        <taxon>Fungi</taxon>
        <taxon>Dikarya</taxon>
        <taxon>Basidiomycota</taxon>
        <taxon>Agaricomycotina</taxon>
        <taxon>Agaricomycetes</taxon>
        <taxon>Agaricomycetidae</taxon>
        <taxon>Atheliales</taxon>
        <taxon>Atheliaceae</taxon>
        <taxon>Athelia</taxon>
    </lineage>
</organism>
<dbReference type="Proteomes" id="UP000076532">
    <property type="component" value="Unassembled WGS sequence"/>
</dbReference>
<accession>A0A167VDE4</accession>
<proteinExistence type="predicted"/>
<feature type="transmembrane region" description="Helical" evidence="1">
    <location>
        <begin position="153"/>
        <end position="176"/>
    </location>
</feature>
<evidence type="ECO:0000313" key="3">
    <source>
        <dbReference type="Proteomes" id="UP000076532"/>
    </source>
</evidence>
<feature type="transmembrane region" description="Helical" evidence="1">
    <location>
        <begin position="52"/>
        <end position="70"/>
    </location>
</feature>
<evidence type="ECO:0000256" key="1">
    <source>
        <dbReference type="SAM" id="Phobius"/>
    </source>
</evidence>
<evidence type="ECO:0000313" key="2">
    <source>
        <dbReference type="EMBL" id="KZP04889.1"/>
    </source>
</evidence>
<dbReference type="EMBL" id="KV417880">
    <property type="protein sequence ID" value="KZP04889.1"/>
    <property type="molecule type" value="Genomic_DNA"/>
</dbReference>
<feature type="transmembrane region" description="Helical" evidence="1">
    <location>
        <begin position="490"/>
        <end position="509"/>
    </location>
</feature>
<sequence length="523" mass="57364">MARNLLPIRILFHATFAFVYLPAIVLGFTSGLDAQQWTERKLSFAQKHFNGITSLAALVGLGIFAALDILTVRRTVNQRAFLIIEIIVVVLLPLSVWPMIISSIGVVWPEWFLSLILDPCLTADGLHVSGWFCNQILSIGIPTDGAISGSASVVAATVAILALNIAFFLYIGMVAVTAKYHGHKFLPIYPPGAPSLPSPKTGQKWYLFGTPRTPKERVAMVSHCTDYIFRNSVFRKHGFEPAIWATFRGTIAVYSYLGLVAFSVHAALSEAQLRNTLTVNEQLFTMSDVSGTALNYNNLSVASCLGPPLGTYAFTKVNPEQNPPPTLSGDATGEEWQSPSRGFWTTDVISNFNISWTGDYSLVTWVTSDDVDSSPSCTGNFDSTQVNSTNPMVLAPFQQYHISLTGIVYYFPECEFTLWIPDIVRSVDGVSGFNTSMAMFSFNAYYQQQILIRDFTPPSIFASVARVLSTIGGTLSAIDGLFALVFGRTIMAIIFGTRIISPFGLLGLVTRKHFLKDNIHEGE</sequence>
<keyword evidence="1" id="KW-0472">Membrane</keyword>
<keyword evidence="1" id="KW-0812">Transmembrane</keyword>
<keyword evidence="1" id="KW-1133">Transmembrane helix</keyword>
<protein>
    <submittedName>
        <fullName evidence="2">Uncharacterized protein</fullName>
    </submittedName>
</protein>
<dbReference type="AlphaFoldDB" id="A0A167VDE4"/>